<name>A0A437UJA4_ENTAV</name>
<evidence type="ECO:0000313" key="2">
    <source>
        <dbReference type="Proteomes" id="UP000288388"/>
    </source>
</evidence>
<organism evidence="1 2">
    <name type="scientific">Enterococcus avium</name>
    <name type="common">Streptococcus avium</name>
    <dbReference type="NCBI Taxonomy" id="33945"/>
    <lineage>
        <taxon>Bacteria</taxon>
        <taxon>Bacillati</taxon>
        <taxon>Bacillota</taxon>
        <taxon>Bacilli</taxon>
        <taxon>Lactobacillales</taxon>
        <taxon>Enterococcaceae</taxon>
        <taxon>Enterococcus</taxon>
    </lineage>
</organism>
<dbReference type="RefSeq" id="WP_127978106.1">
    <property type="nucleotide sequence ID" value="NZ_CP024590.1"/>
</dbReference>
<dbReference type="Proteomes" id="UP000288388">
    <property type="component" value="Unassembled WGS sequence"/>
</dbReference>
<reference evidence="1 2" key="1">
    <citation type="submission" date="2018-12" db="EMBL/GenBank/DDBJ databases">
        <title>A novel vanA-carrying plasmid in a clinical isolate of Enterococcus avium.</title>
        <authorList>
            <person name="Bernasconi O.J."/>
            <person name="Luzzaro F."/>
            <person name="Endimiani A."/>
        </authorList>
    </citation>
    <scope>NUCLEOTIDE SEQUENCE [LARGE SCALE GENOMIC DNA]</scope>
    <source>
        <strain evidence="1 2">LC0559/18</strain>
    </source>
</reference>
<sequence length="107" mass="12915">MSLIEDLKSTSDQSFDKWFDRWFEKNDFPNTFKKSAQQGYSGYCIELRRTTPLHENDEYLNRRLRDPRTVTKLKDRLPGISIEFTKVQKTNLLNLKYTVEKLEFSWK</sequence>
<dbReference type="EMBL" id="RYZS01000001">
    <property type="protein sequence ID" value="RVU93668.1"/>
    <property type="molecule type" value="Genomic_DNA"/>
</dbReference>
<accession>A0A437UJA4</accession>
<evidence type="ECO:0000313" key="1">
    <source>
        <dbReference type="EMBL" id="RVU93668.1"/>
    </source>
</evidence>
<proteinExistence type="predicted"/>
<gene>
    <name evidence="1" type="ORF">EK398_01640</name>
</gene>
<protein>
    <submittedName>
        <fullName evidence="1">Uncharacterized protein</fullName>
    </submittedName>
</protein>
<dbReference type="AlphaFoldDB" id="A0A437UJA4"/>
<comment type="caution">
    <text evidence="1">The sequence shown here is derived from an EMBL/GenBank/DDBJ whole genome shotgun (WGS) entry which is preliminary data.</text>
</comment>